<evidence type="ECO:0000256" key="14">
    <source>
        <dbReference type="RuleBase" id="RU000696"/>
    </source>
</evidence>
<keyword evidence="16" id="KW-1185">Reference proteome</keyword>
<dbReference type="InterPro" id="IPR015911">
    <property type="entry name" value="Phosphoglycerate_kinase_CS"/>
</dbReference>
<reference evidence="15 16" key="1">
    <citation type="submission" date="2021-06" db="EMBL/GenBank/DDBJ databases">
        <authorList>
            <person name="Kallberg Y."/>
            <person name="Tangrot J."/>
            <person name="Rosling A."/>
        </authorList>
    </citation>
    <scope>NUCLEOTIDE SEQUENCE [LARGE SCALE GENOMIC DNA]</scope>
    <source>
        <strain evidence="15 16">120-4 pot B 10/14</strain>
    </source>
</reference>
<evidence type="ECO:0000256" key="1">
    <source>
        <dbReference type="ARBA" id="ARBA00000642"/>
    </source>
</evidence>
<comment type="catalytic activity">
    <reaction evidence="1 13">
        <text>(2R)-3-phosphoglycerate + ATP = (2R)-3-phospho-glyceroyl phosphate + ADP</text>
        <dbReference type="Rhea" id="RHEA:14801"/>
        <dbReference type="ChEBI" id="CHEBI:30616"/>
        <dbReference type="ChEBI" id="CHEBI:57604"/>
        <dbReference type="ChEBI" id="CHEBI:58272"/>
        <dbReference type="ChEBI" id="CHEBI:456216"/>
        <dbReference type="EC" id="2.7.2.3"/>
    </reaction>
</comment>
<feature type="non-terminal residue" evidence="15">
    <location>
        <position position="1"/>
    </location>
</feature>
<keyword evidence="12" id="KW-0324">Glycolysis</keyword>
<evidence type="ECO:0000256" key="5">
    <source>
        <dbReference type="ARBA" id="ARBA00013061"/>
    </source>
</evidence>
<dbReference type="InterPro" id="IPR001576">
    <property type="entry name" value="Phosphoglycerate_kinase"/>
</dbReference>
<keyword evidence="9 13" id="KW-0418">Kinase</keyword>
<organism evidence="15 16">
    <name type="scientific">Gigaspora margarita</name>
    <dbReference type="NCBI Taxonomy" id="4874"/>
    <lineage>
        <taxon>Eukaryota</taxon>
        <taxon>Fungi</taxon>
        <taxon>Fungi incertae sedis</taxon>
        <taxon>Mucoromycota</taxon>
        <taxon>Glomeromycotina</taxon>
        <taxon>Glomeromycetes</taxon>
        <taxon>Diversisporales</taxon>
        <taxon>Gigasporaceae</taxon>
        <taxon>Gigaspora</taxon>
    </lineage>
</organism>
<evidence type="ECO:0000256" key="10">
    <source>
        <dbReference type="ARBA" id="ARBA00022840"/>
    </source>
</evidence>
<proteinExistence type="inferred from homology"/>
<gene>
    <name evidence="15" type="ORF">GMARGA_LOCUS44173</name>
</gene>
<evidence type="ECO:0000256" key="11">
    <source>
        <dbReference type="ARBA" id="ARBA00022842"/>
    </source>
</evidence>
<evidence type="ECO:0000256" key="12">
    <source>
        <dbReference type="ARBA" id="ARBA00023152"/>
    </source>
</evidence>
<keyword evidence="8" id="KW-0547">Nucleotide-binding</keyword>
<dbReference type="PROSITE" id="PS00111">
    <property type="entry name" value="PGLYCERATE_KINASE"/>
    <property type="match status" value="1"/>
</dbReference>
<sequence length="143" mass="15982">KMSNNKITNKISIEDIDLKEKRVLIRVDFNVPFQDGKISNNQRIVAALQTINYALDEGAKAVILMSHLGRPNGKPNPKYSLKPVADELQKLLSRDVLFLNDCIGPEVKNACLTASNGQVILLENLRFHIEEEGSIKDDEGKKV</sequence>
<evidence type="ECO:0000256" key="2">
    <source>
        <dbReference type="ARBA" id="ARBA00001946"/>
    </source>
</evidence>
<evidence type="ECO:0000256" key="7">
    <source>
        <dbReference type="ARBA" id="ARBA00022723"/>
    </source>
</evidence>
<dbReference type="EC" id="2.7.2.3" evidence="5 13"/>
<evidence type="ECO:0000256" key="3">
    <source>
        <dbReference type="ARBA" id="ARBA00004838"/>
    </source>
</evidence>
<dbReference type="PANTHER" id="PTHR11406">
    <property type="entry name" value="PHOSPHOGLYCERATE KINASE"/>
    <property type="match status" value="1"/>
</dbReference>
<evidence type="ECO:0000313" key="15">
    <source>
        <dbReference type="EMBL" id="CAG8855352.1"/>
    </source>
</evidence>
<comment type="similarity">
    <text evidence="4 13">Belongs to the phosphoglycerate kinase family.</text>
</comment>
<keyword evidence="11" id="KW-0460">Magnesium</keyword>
<comment type="subunit">
    <text evidence="14">Monomer.</text>
</comment>
<feature type="non-terminal residue" evidence="15">
    <location>
        <position position="143"/>
    </location>
</feature>
<name>A0ABN7XJH1_GIGMA</name>
<comment type="pathway">
    <text evidence="3">Carbohydrate degradation; glycolysis; pyruvate from D-glyceraldehyde 3-phosphate: step 2/5.</text>
</comment>
<evidence type="ECO:0000256" key="6">
    <source>
        <dbReference type="ARBA" id="ARBA00022679"/>
    </source>
</evidence>
<dbReference type="Proteomes" id="UP000789901">
    <property type="component" value="Unassembled WGS sequence"/>
</dbReference>
<dbReference type="InterPro" id="IPR036043">
    <property type="entry name" value="Phosphoglycerate_kinase_sf"/>
</dbReference>
<keyword evidence="7" id="KW-0479">Metal-binding</keyword>
<comment type="caution">
    <text evidence="15">The sequence shown here is derived from an EMBL/GenBank/DDBJ whole genome shotgun (WGS) entry which is preliminary data.</text>
</comment>
<keyword evidence="6 13" id="KW-0808">Transferase</keyword>
<dbReference type="EMBL" id="CAJVQB010148448">
    <property type="protein sequence ID" value="CAG8855352.1"/>
    <property type="molecule type" value="Genomic_DNA"/>
</dbReference>
<evidence type="ECO:0000313" key="16">
    <source>
        <dbReference type="Proteomes" id="UP000789901"/>
    </source>
</evidence>
<keyword evidence="10" id="KW-0067">ATP-binding</keyword>
<dbReference type="Pfam" id="PF00162">
    <property type="entry name" value="PGK"/>
    <property type="match status" value="1"/>
</dbReference>
<evidence type="ECO:0000256" key="4">
    <source>
        <dbReference type="ARBA" id="ARBA00008982"/>
    </source>
</evidence>
<dbReference type="SUPFAM" id="SSF53748">
    <property type="entry name" value="Phosphoglycerate kinase"/>
    <property type="match status" value="1"/>
</dbReference>
<dbReference type="Gene3D" id="3.40.50.1260">
    <property type="entry name" value="Phosphoglycerate kinase, N-terminal domain"/>
    <property type="match status" value="1"/>
</dbReference>
<dbReference type="PRINTS" id="PR00477">
    <property type="entry name" value="PHGLYCKINASE"/>
</dbReference>
<evidence type="ECO:0000256" key="13">
    <source>
        <dbReference type="RuleBase" id="RU000532"/>
    </source>
</evidence>
<dbReference type="PANTHER" id="PTHR11406:SF0">
    <property type="entry name" value="PHOSPHOGLYCERATE KINASE"/>
    <property type="match status" value="1"/>
</dbReference>
<evidence type="ECO:0000256" key="9">
    <source>
        <dbReference type="ARBA" id="ARBA00022777"/>
    </source>
</evidence>
<comment type="cofactor">
    <cofactor evidence="2">
        <name>Mg(2+)</name>
        <dbReference type="ChEBI" id="CHEBI:18420"/>
    </cofactor>
</comment>
<accession>A0ABN7XJH1</accession>
<dbReference type="InterPro" id="IPR015824">
    <property type="entry name" value="Phosphoglycerate_kinase_N"/>
</dbReference>
<protein>
    <recommendedName>
        <fullName evidence="5 13">Phosphoglycerate kinase</fullName>
        <ecNumber evidence="5 13">2.7.2.3</ecNumber>
    </recommendedName>
</protein>
<evidence type="ECO:0000256" key="8">
    <source>
        <dbReference type="ARBA" id="ARBA00022741"/>
    </source>
</evidence>